<dbReference type="InterPro" id="IPR008922">
    <property type="entry name" value="Di-copper_centre_dom_sf"/>
</dbReference>
<gene>
    <name evidence="5" type="ORF">THASP1DRAFT_32954</name>
</gene>
<dbReference type="Proteomes" id="UP000271241">
    <property type="component" value="Unassembled WGS sequence"/>
</dbReference>
<keyword evidence="1" id="KW-0479">Metal-binding</keyword>
<evidence type="ECO:0000259" key="4">
    <source>
        <dbReference type="Pfam" id="PF00264"/>
    </source>
</evidence>
<sequence>MRLGTAFALVGALLLAANDVWADTCTTTRQRREFRQLSHAERLTFLNSIKTLQEGPRPNRYDQYVQLYASKFLNSQYSAQFLPWHRAYLFEVEKVLQTIDPSITIPYWDWAYDYEAPHTSLLLSSAYFGGNGDHSHDNCVVDGVFADWKPNSDNDCIVRTYDGGDHINPWWSWDDLRKLPLSQSGYVQFSDTTQSGYVYLPRAIGGQLATTRAPDDPLFFLIYAFVDKLWADWQKMSEGNANAYSGRNFDQTSAKKTDTLFYDYHVEDVMDTRSLCYDYVDYNGE</sequence>
<dbReference type="PANTHER" id="PTHR11474:SF126">
    <property type="entry name" value="TYROSINASE-LIKE PROTEIN TYR-1-RELATED"/>
    <property type="match status" value="1"/>
</dbReference>
<evidence type="ECO:0000256" key="3">
    <source>
        <dbReference type="SAM" id="SignalP"/>
    </source>
</evidence>
<proteinExistence type="predicted"/>
<feature type="signal peptide" evidence="3">
    <location>
        <begin position="1"/>
        <end position="22"/>
    </location>
</feature>
<feature type="domain" description="Tyrosinase copper-binding" evidence="4">
    <location>
        <begin position="59"/>
        <end position="235"/>
    </location>
</feature>
<dbReference type="STRING" id="78915.A0A4P9XJ34"/>
<dbReference type="AlphaFoldDB" id="A0A4P9XJ34"/>
<dbReference type="OrthoDB" id="6132182at2759"/>
<evidence type="ECO:0000256" key="2">
    <source>
        <dbReference type="ARBA" id="ARBA00023008"/>
    </source>
</evidence>
<evidence type="ECO:0000313" key="5">
    <source>
        <dbReference type="EMBL" id="RKP05210.1"/>
    </source>
</evidence>
<keyword evidence="3" id="KW-0732">Signal</keyword>
<dbReference type="GO" id="GO:0046872">
    <property type="term" value="F:metal ion binding"/>
    <property type="evidence" value="ECO:0007669"/>
    <property type="project" value="UniProtKB-KW"/>
</dbReference>
<dbReference type="EMBL" id="KZ993219">
    <property type="protein sequence ID" value="RKP05210.1"/>
    <property type="molecule type" value="Genomic_DNA"/>
</dbReference>
<accession>A0A4P9XJ34</accession>
<protein>
    <recommendedName>
        <fullName evidence="4">Tyrosinase copper-binding domain-containing protein</fullName>
    </recommendedName>
</protein>
<dbReference type="GO" id="GO:0016491">
    <property type="term" value="F:oxidoreductase activity"/>
    <property type="evidence" value="ECO:0007669"/>
    <property type="project" value="InterPro"/>
</dbReference>
<feature type="non-terminal residue" evidence="5">
    <location>
        <position position="285"/>
    </location>
</feature>
<dbReference type="SUPFAM" id="SSF48056">
    <property type="entry name" value="Di-copper centre-containing domain"/>
    <property type="match status" value="1"/>
</dbReference>
<name>A0A4P9XJ34_9FUNG</name>
<keyword evidence="2" id="KW-0186">Copper</keyword>
<keyword evidence="6" id="KW-1185">Reference proteome</keyword>
<dbReference type="PANTHER" id="PTHR11474">
    <property type="entry name" value="TYROSINASE FAMILY MEMBER"/>
    <property type="match status" value="1"/>
</dbReference>
<dbReference type="InterPro" id="IPR050316">
    <property type="entry name" value="Tyrosinase/Hemocyanin"/>
</dbReference>
<dbReference type="InterPro" id="IPR002227">
    <property type="entry name" value="Tyrosinase_Cu-bd"/>
</dbReference>
<organism evidence="5 6">
    <name type="scientific">Thamnocephalis sphaerospora</name>
    <dbReference type="NCBI Taxonomy" id="78915"/>
    <lineage>
        <taxon>Eukaryota</taxon>
        <taxon>Fungi</taxon>
        <taxon>Fungi incertae sedis</taxon>
        <taxon>Zoopagomycota</taxon>
        <taxon>Zoopagomycotina</taxon>
        <taxon>Zoopagomycetes</taxon>
        <taxon>Zoopagales</taxon>
        <taxon>Sigmoideomycetaceae</taxon>
        <taxon>Thamnocephalis</taxon>
    </lineage>
</organism>
<evidence type="ECO:0000313" key="6">
    <source>
        <dbReference type="Proteomes" id="UP000271241"/>
    </source>
</evidence>
<reference evidence="6" key="1">
    <citation type="journal article" date="2018" name="Nat. Microbiol.">
        <title>Leveraging single-cell genomics to expand the fungal tree of life.</title>
        <authorList>
            <person name="Ahrendt S.R."/>
            <person name="Quandt C.A."/>
            <person name="Ciobanu D."/>
            <person name="Clum A."/>
            <person name="Salamov A."/>
            <person name="Andreopoulos B."/>
            <person name="Cheng J.F."/>
            <person name="Woyke T."/>
            <person name="Pelin A."/>
            <person name="Henrissat B."/>
            <person name="Reynolds N.K."/>
            <person name="Benny G.L."/>
            <person name="Smith M.E."/>
            <person name="James T.Y."/>
            <person name="Grigoriev I.V."/>
        </authorList>
    </citation>
    <scope>NUCLEOTIDE SEQUENCE [LARGE SCALE GENOMIC DNA]</scope>
    <source>
        <strain evidence="6">RSA 1356</strain>
    </source>
</reference>
<dbReference type="Pfam" id="PF00264">
    <property type="entry name" value="Tyrosinase"/>
    <property type="match status" value="1"/>
</dbReference>
<dbReference type="Gene3D" id="1.10.1280.10">
    <property type="entry name" value="Di-copper center containing domain from catechol oxidase"/>
    <property type="match status" value="1"/>
</dbReference>
<evidence type="ECO:0000256" key="1">
    <source>
        <dbReference type="ARBA" id="ARBA00022723"/>
    </source>
</evidence>
<dbReference type="PRINTS" id="PR00092">
    <property type="entry name" value="TYROSINASE"/>
</dbReference>
<feature type="chain" id="PRO_5020246407" description="Tyrosinase copper-binding domain-containing protein" evidence="3">
    <location>
        <begin position="23"/>
        <end position="285"/>
    </location>
</feature>